<reference evidence="3 4" key="1">
    <citation type="submission" date="2018-11" db="EMBL/GenBank/DDBJ databases">
        <authorList>
            <consortium name="Pathogen Informatics"/>
        </authorList>
    </citation>
    <scope>NUCLEOTIDE SEQUENCE [LARGE SCALE GENOMIC DNA]</scope>
</reference>
<evidence type="ECO:0000313" key="4">
    <source>
        <dbReference type="Proteomes" id="UP000050761"/>
    </source>
</evidence>
<evidence type="ECO:0000259" key="2">
    <source>
        <dbReference type="PROSITE" id="PS50878"/>
    </source>
</evidence>
<reference evidence="5" key="2">
    <citation type="submission" date="2019-09" db="UniProtKB">
        <authorList>
            <consortium name="WormBaseParasite"/>
        </authorList>
    </citation>
    <scope>IDENTIFICATION</scope>
</reference>
<feature type="domain" description="Reverse transcriptase" evidence="2">
    <location>
        <begin position="39"/>
        <end position="275"/>
    </location>
</feature>
<sequence length="275" mass="30647">MLFDVALQLVATILFQTFAAGNSLFGDGTSVVEMNALLESRFATTNSTTLAEWERSLPSESEKNEIRKLLNFIYSQRTFDSLTGAVVNNYASLKGIMDVTILQKIRRKEEMSEIEAALRKMKSGKATGPGELPVDLLHLAFLDMEKAFDRVPRDLVWYVLRKHGIPEELINRVRVPAGTSIGFPISVGVNRGSALSPLLCVVVVDAISRDLQMAAPWTLLFCGVVILACEDKTELERQAKAWCDRLTLFGLKQDVKKTEYLTTDVNEHGSIKIHE</sequence>
<accession>A0A183F424</accession>
<feature type="signal peptide" evidence="1">
    <location>
        <begin position="1"/>
        <end position="21"/>
    </location>
</feature>
<name>A0A183F424_HELPZ</name>
<dbReference type="EMBL" id="UZAH01000839">
    <property type="protein sequence ID" value="VDO19299.1"/>
    <property type="molecule type" value="Genomic_DNA"/>
</dbReference>
<dbReference type="Pfam" id="PF00078">
    <property type="entry name" value="RVT_1"/>
    <property type="match status" value="1"/>
</dbReference>
<organism evidence="4 5">
    <name type="scientific">Heligmosomoides polygyrus</name>
    <name type="common">Parasitic roundworm</name>
    <dbReference type="NCBI Taxonomy" id="6339"/>
    <lineage>
        <taxon>Eukaryota</taxon>
        <taxon>Metazoa</taxon>
        <taxon>Ecdysozoa</taxon>
        <taxon>Nematoda</taxon>
        <taxon>Chromadorea</taxon>
        <taxon>Rhabditida</taxon>
        <taxon>Rhabditina</taxon>
        <taxon>Rhabditomorpha</taxon>
        <taxon>Strongyloidea</taxon>
        <taxon>Heligmosomidae</taxon>
        <taxon>Heligmosomoides</taxon>
    </lineage>
</organism>
<dbReference type="PROSITE" id="PS50878">
    <property type="entry name" value="RT_POL"/>
    <property type="match status" value="1"/>
</dbReference>
<dbReference type="AlphaFoldDB" id="A0A183F424"/>
<dbReference type="WBParaSite" id="HPBE_0000091601-mRNA-1">
    <property type="protein sequence ID" value="HPBE_0000091601-mRNA-1"/>
    <property type="gene ID" value="HPBE_0000091601"/>
</dbReference>
<gene>
    <name evidence="3" type="ORF">HPBE_LOCUS917</name>
</gene>
<feature type="chain" id="PRO_5044551235" evidence="1">
    <location>
        <begin position="22"/>
        <end position="275"/>
    </location>
</feature>
<dbReference type="OrthoDB" id="5845191at2759"/>
<evidence type="ECO:0000313" key="3">
    <source>
        <dbReference type="EMBL" id="VDO19299.1"/>
    </source>
</evidence>
<dbReference type="InterPro" id="IPR000477">
    <property type="entry name" value="RT_dom"/>
</dbReference>
<proteinExistence type="predicted"/>
<dbReference type="Proteomes" id="UP000050761">
    <property type="component" value="Unassembled WGS sequence"/>
</dbReference>
<keyword evidence="4" id="KW-1185">Reference proteome</keyword>
<evidence type="ECO:0000313" key="5">
    <source>
        <dbReference type="WBParaSite" id="HPBE_0000091601-mRNA-1"/>
    </source>
</evidence>
<dbReference type="PANTHER" id="PTHR19446">
    <property type="entry name" value="REVERSE TRANSCRIPTASES"/>
    <property type="match status" value="1"/>
</dbReference>
<evidence type="ECO:0000256" key="1">
    <source>
        <dbReference type="SAM" id="SignalP"/>
    </source>
</evidence>
<protein>
    <submittedName>
        <fullName evidence="5">Reverse transcriptase domain-containing protein</fullName>
    </submittedName>
</protein>
<keyword evidence="1" id="KW-0732">Signal</keyword>
<accession>A0A3P7TGS6</accession>